<feature type="chain" id="PRO_5045384366" evidence="1">
    <location>
        <begin position="21"/>
        <end position="209"/>
    </location>
</feature>
<dbReference type="EMBL" id="CP080590">
    <property type="protein sequence ID" value="QYO76313.1"/>
    <property type="molecule type" value="Genomic_DNA"/>
</dbReference>
<accession>A0ABX8WBR8</accession>
<reference evidence="2 3" key="1">
    <citation type="submission" date="2021-08" db="EMBL/GenBank/DDBJ databases">
        <title>Devosia salina sp. nov., isolated from the South China Sea sediment.</title>
        <authorList>
            <person name="Zhou Z."/>
        </authorList>
    </citation>
    <scope>NUCLEOTIDE SEQUENCE [LARGE SCALE GENOMIC DNA]</scope>
    <source>
        <strain evidence="2 3">SCS-3</strain>
    </source>
</reference>
<proteinExistence type="predicted"/>
<gene>
    <name evidence="2" type="ORF">K1X15_17130</name>
</gene>
<organism evidence="2 3">
    <name type="scientific">Devosia salina</name>
    <dbReference type="NCBI Taxonomy" id="2860336"/>
    <lineage>
        <taxon>Bacteria</taxon>
        <taxon>Pseudomonadati</taxon>
        <taxon>Pseudomonadota</taxon>
        <taxon>Alphaproteobacteria</taxon>
        <taxon>Hyphomicrobiales</taxon>
        <taxon>Devosiaceae</taxon>
        <taxon>Devosia</taxon>
    </lineage>
</organism>
<evidence type="ECO:0000313" key="2">
    <source>
        <dbReference type="EMBL" id="QYO76313.1"/>
    </source>
</evidence>
<evidence type="ECO:0000256" key="1">
    <source>
        <dbReference type="SAM" id="SignalP"/>
    </source>
</evidence>
<sequence>MRKLLLTLICSLAGAGAAMAQTSLADIQAAVAASSSELDQVDAMLADTDPNRRLAALKLLIASGEPLFVKRAKEVGLLSSDPEMQKVAVAATLDQGGPFRLEIDLSQLEEGSSLHKLIQDYDGSIDETAKLGRVTFSTLPYDADRKCWPAADGKLCAIIPTGAAYSLDEWQYGSGSLELQPDGALTGTFNFNRGGFERVGAPARIPLAE</sequence>
<feature type="signal peptide" evidence="1">
    <location>
        <begin position="1"/>
        <end position="20"/>
    </location>
</feature>
<keyword evidence="1" id="KW-0732">Signal</keyword>
<keyword evidence="3" id="KW-1185">Reference proteome</keyword>
<evidence type="ECO:0000313" key="3">
    <source>
        <dbReference type="Proteomes" id="UP000825799"/>
    </source>
</evidence>
<protein>
    <submittedName>
        <fullName evidence="2">Uncharacterized protein</fullName>
    </submittedName>
</protein>
<dbReference type="Proteomes" id="UP000825799">
    <property type="component" value="Chromosome"/>
</dbReference>
<name>A0ABX8WBR8_9HYPH</name>
<dbReference type="RefSeq" id="WP_220304802.1">
    <property type="nucleotide sequence ID" value="NZ_CP080590.1"/>
</dbReference>